<dbReference type="Gene3D" id="3.90.550.10">
    <property type="entry name" value="Spore Coat Polysaccharide Biosynthesis Protein SpsA, Chain A"/>
    <property type="match status" value="1"/>
</dbReference>
<feature type="domain" description="Glycosyltransferase 2-like" evidence="5">
    <location>
        <begin position="150"/>
        <end position="281"/>
    </location>
</feature>
<dbReference type="EMBL" id="CP017755">
    <property type="protein sequence ID" value="AOZ10599.1"/>
    <property type="molecule type" value="Genomic_DNA"/>
</dbReference>
<evidence type="ECO:0000256" key="2">
    <source>
        <dbReference type="ARBA" id="ARBA00022676"/>
    </source>
</evidence>
<dbReference type="InterPro" id="IPR001173">
    <property type="entry name" value="Glyco_trans_2-like"/>
</dbReference>
<keyword evidence="7" id="KW-1185">Reference proteome</keyword>
<keyword evidence="3 6" id="KW-0808">Transferase</keyword>
<dbReference type="Proteomes" id="UP000177515">
    <property type="component" value="Chromosome 2"/>
</dbReference>
<accession>A0ABM6FFM5</accession>
<dbReference type="GO" id="GO:0016740">
    <property type="term" value="F:transferase activity"/>
    <property type="evidence" value="ECO:0007669"/>
    <property type="project" value="UniProtKB-KW"/>
</dbReference>
<reference evidence="6 7" key="1">
    <citation type="submission" date="2016-10" db="EMBL/GenBank/DDBJ databases">
        <title>Complete genome sequences of three Cupriavidus strains isolated from various Malaysian environments.</title>
        <authorList>
            <person name="Abdullah A.A.-A."/>
            <person name="Shafie N.A.H."/>
            <person name="Lau N.S."/>
        </authorList>
    </citation>
    <scope>NUCLEOTIDE SEQUENCE [LARGE SCALE GENOMIC DNA]</scope>
    <source>
        <strain evidence="6 7">USMAA1020</strain>
    </source>
</reference>
<dbReference type="PANTHER" id="PTHR43179:SF12">
    <property type="entry name" value="GALACTOFURANOSYLTRANSFERASE GLFT2"/>
    <property type="match status" value="1"/>
</dbReference>
<dbReference type="Pfam" id="PF00535">
    <property type="entry name" value="Glycos_transf_2"/>
    <property type="match status" value="1"/>
</dbReference>
<name>A0ABM6FFM5_9BURK</name>
<dbReference type="Pfam" id="PF13632">
    <property type="entry name" value="Glyco_trans_2_3"/>
    <property type="match status" value="1"/>
</dbReference>
<evidence type="ECO:0000259" key="4">
    <source>
        <dbReference type="Pfam" id="PF00535"/>
    </source>
</evidence>
<dbReference type="PANTHER" id="PTHR43179">
    <property type="entry name" value="RHAMNOSYLTRANSFERASE WBBL"/>
    <property type="match status" value="1"/>
</dbReference>
<dbReference type="RefSeq" id="WP_071073094.1">
    <property type="nucleotide sequence ID" value="NZ_CP017755.1"/>
</dbReference>
<keyword evidence="2" id="KW-0328">Glycosyltransferase</keyword>
<evidence type="ECO:0000256" key="1">
    <source>
        <dbReference type="ARBA" id="ARBA00006739"/>
    </source>
</evidence>
<comment type="similarity">
    <text evidence="1">Belongs to the glycosyltransferase 2 family.</text>
</comment>
<dbReference type="CDD" id="cd00761">
    <property type="entry name" value="Glyco_tranf_GTA_type"/>
    <property type="match status" value="1"/>
</dbReference>
<gene>
    <name evidence="6" type="ORF">BKK80_34235</name>
</gene>
<dbReference type="SUPFAM" id="SSF53448">
    <property type="entry name" value="Nucleotide-diphospho-sugar transferases"/>
    <property type="match status" value="1"/>
</dbReference>
<evidence type="ECO:0000256" key="3">
    <source>
        <dbReference type="ARBA" id="ARBA00022679"/>
    </source>
</evidence>
<evidence type="ECO:0000313" key="6">
    <source>
        <dbReference type="EMBL" id="AOZ10599.1"/>
    </source>
</evidence>
<sequence>MSLPVRLSVVIATYRRPALLARCLAAVSRQAGCPPYEVVVADDGCQQEVERLVSALAAAPGGAGPVAWQYLAVPRTRGPAAARNAGWRMARGEVIAFTDDDTIADAAWLAQGWKTLEAVPDAAAAAGKVLVPLSRRPTDHERNTGGLMDAEFVTANCFVRRAALERLGGFDERFQRAWREDSDLHYRLLEHTLPVVAAGAALVVHPVRPARWGSSIAEQSKVYFDALLYKKHPLLYRRRIRARPPWHYYASTASVLLTVVAALAGRPALAGAAAAAWAALTAAFCARRLRGTSHAPGHVVEMAATSALIPLCSVYWRLRGGLAFRTVFL</sequence>
<evidence type="ECO:0000313" key="7">
    <source>
        <dbReference type="Proteomes" id="UP000177515"/>
    </source>
</evidence>
<feature type="domain" description="Glycosyltransferase 2-like" evidence="4">
    <location>
        <begin position="8"/>
        <end position="131"/>
    </location>
</feature>
<protein>
    <submittedName>
        <fullName evidence="6">Glycosyl transferase family 2</fullName>
    </submittedName>
</protein>
<evidence type="ECO:0000259" key="5">
    <source>
        <dbReference type="Pfam" id="PF13632"/>
    </source>
</evidence>
<dbReference type="InterPro" id="IPR029044">
    <property type="entry name" value="Nucleotide-diphossugar_trans"/>
</dbReference>
<organism evidence="6 7">
    <name type="scientific">Cupriavidus malaysiensis</name>
    <dbReference type="NCBI Taxonomy" id="367825"/>
    <lineage>
        <taxon>Bacteria</taxon>
        <taxon>Pseudomonadati</taxon>
        <taxon>Pseudomonadota</taxon>
        <taxon>Betaproteobacteria</taxon>
        <taxon>Burkholderiales</taxon>
        <taxon>Burkholderiaceae</taxon>
        <taxon>Cupriavidus</taxon>
    </lineage>
</organism>
<proteinExistence type="inferred from homology"/>